<gene>
    <name evidence="1" type="ORF">LVIROSA_LOCUS16</name>
</gene>
<comment type="caution">
    <text evidence="1">The sequence shown here is derived from an EMBL/GenBank/DDBJ whole genome shotgun (WGS) entry which is preliminary data.</text>
</comment>
<sequence length="114" mass="13128">MWGIAAGNPTQSIKAYKTHLLCLCLRLIGCFCERITFLQLQEFTIKTRRRRRYRKGLWGFFQTKSKGMRSKQATTSTLTEPSLLTLTMASMLEVTKWSILPGILRKALLLLMTL</sequence>
<protein>
    <submittedName>
        <fullName evidence="1">Uncharacterized protein</fullName>
    </submittedName>
</protein>
<reference evidence="1 2" key="1">
    <citation type="submission" date="2022-01" db="EMBL/GenBank/DDBJ databases">
        <authorList>
            <person name="Xiong W."/>
            <person name="Schranz E."/>
        </authorList>
    </citation>
    <scope>NUCLEOTIDE SEQUENCE [LARGE SCALE GENOMIC DNA]</scope>
</reference>
<evidence type="ECO:0000313" key="2">
    <source>
        <dbReference type="Proteomes" id="UP001157418"/>
    </source>
</evidence>
<name>A0AAU9LQP9_9ASTR</name>
<dbReference type="AlphaFoldDB" id="A0AAU9LQP9"/>
<proteinExistence type="predicted"/>
<accession>A0AAU9LQP9</accession>
<evidence type="ECO:0000313" key="1">
    <source>
        <dbReference type="EMBL" id="CAH1411960.1"/>
    </source>
</evidence>
<dbReference type="Proteomes" id="UP001157418">
    <property type="component" value="Unassembled WGS sequence"/>
</dbReference>
<keyword evidence="2" id="KW-1185">Reference proteome</keyword>
<organism evidence="1 2">
    <name type="scientific">Lactuca virosa</name>
    <dbReference type="NCBI Taxonomy" id="75947"/>
    <lineage>
        <taxon>Eukaryota</taxon>
        <taxon>Viridiplantae</taxon>
        <taxon>Streptophyta</taxon>
        <taxon>Embryophyta</taxon>
        <taxon>Tracheophyta</taxon>
        <taxon>Spermatophyta</taxon>
        <taxon>Magnoliopsida</taxon>
        <taxon>eudicotyledons</taxon>
        <taxon>Gunneridae</taxon>
        <taxon>Pentapetalae</taxon>
        <taxon>asterids</taxon>
        <taxon>campanulids</taxon>
        <taxon>Asterales</taxon>
        <taxon>Asteraceae</taxon>
        <taxon>Cichorioideae</taxon>
        <taxon>Cichorieae</taxon>
        <taxon>Lactucinae</taxon>
        <taxon>Lactuca</taxon>
    </lineage>
</organism>
<dbReference type="EMBL" id="CAKMRJ010000001">
    <property type="protein sequence ID" value="CAH1411960.1"/>
    <property type="molecule type" value="Genomic_DNA"/>
</dbReference>